<dbReference type="GO" id="GO:0016491">
    <property type="term" value="F:oxidoreductase activity"/>
    <property type="evidence" value="ECO:0007669"/>
    <property type="project" value="UniProtKB-KW"/>
</dbReference>
<feature type="domain" description="Nitrite/sulphite reductase 4Fe-4S" evidence="7">
    <location>
        <begin position="92"/>
        <end position="251"/>
    </location>
</feature>
<evidence type="ECO:0000259" key="7">
    <source>
        <dbReference type="Pfam" id="PF01077"/>
    </source>
</evidence>
<dbReference type="InterPro" id="IPR006067">
    <property type="entry name" value="NO2/SO3_Rdtase_4Fe4S_dom"/>
</dbReference>
<dbReference type="Proteomes" id="UP000001175">
    <property type="component" value="Chromosome"/>
</dbReference>
<gene>
    <name evidence="9" type="ordered locus">syc2243_c</name>
</gene>
<dbReference type="InterPro" id="IPR036136">
    <property type="entry name" value="Nit/Sulf_reduc_fer-like_dom_sf"/>
</dbReference>
<evidence type="ECO:0000256" key="2">
    <source>
        <dbReference type="ARBA" id="ARBA00022617"/>
    </source>
</evidence>
<keyword evidence="4" id="KW-0560">Oxidoreductase</keyword>
<keyword evidence="3" id="KW-0479">Metal-binding</keyword>
<dbReference type="InterPro" id="IPR005117">
    <property type="entry name" value="NiRdtase/SiRdtase_haem-b_fer"/>
</dbReference>
<dbReference type="PANTHER" id="PTHR32439:SF9">
    <property type="entry name" value="BLR3264 PROTEIN"/>
    <property type="match status" value="1"/>
</dbReference>
<keyword evidence="6" id="KW-0411">Iron-sulfur</keyword>
<keyword evidence="5" id="KW-0408">Iron</keyword>
<dbReference type="GO" id="GO:0046872">
    <property type="term" value="F:metal ion binding"/>
    <property type="evidence" value="ECO:0007669"/>
    <property type="project" value="UniProtKB-KW"/>
</dbReference>
<evidence type="ECO:0000256" key="6">
    <source>
        <dbReference type="ARBA" id="ARBA00023014"/>
    </source>
</evidence>
<feature type="domain" description="Nitrite/Sulfite reductase ferredoxin-like" evidence="8">
    <location>
        <begin position="19"/>
        <end position="68"/>
    </location>
</feature>
<dbReference type="SUPFAM" id="SSF56014">
    <property type="entry name" value="Nitrite and sulphite reductase 4Fe-4S domain-like"/>
    <property type="match status" value="2"/>
</dbReference>
<dbReference type="InterPro" id="IPR051329">
    <property type="entry name" value="NIR_SIR_4Fe-4S"/>
</dbReference>
<dbReference type="Gene3D" id="3.90.480.10">
    <property type="entry name" value="Sulfite Reductase Hemoprotein,Domain 2"/>
    <property type="match status" value="1"/>
</dbReference>
<dbReference type="SUPFAM" id="SSF55124">
    <property type="entry name" value="Nitrite/Sulfite reductase N-terminal domain-like"/>
    <property type="match status" value="2"/>
</dbReference>
<dbReference type="InterPro" id="IPR012798">
    <property type="entry name" value="Cbl_synth_CobG-like"/>
</dbReference>
<evidence type="ECO:0000256" key="3">
    <source>
        <dbReference type="ARBA" id="ARBA00022723"/>
    </source>
</evidence>
<dbReference type="NCBIfam" id="TIGR02435">
    <property type="entry name" value="CobG"/>
    <property type="match status" value="1"/>
</dbReference>
<organism evidence="9 10">
    <name type="scientific">Synechococcus sp. (strain ATCC 27144 / PCC 6301 / SAUG 1402/1)</name>
    <name type="common">Anacystis nidulans</name>
    <dbReference type="NCBI Taxonomy" id="269084"/>
    <lineage>
        <taxon>Bacteria</taxon>
        <taxon>Bacillati</taxon>
        <taxon>Cyanobacteriota</taxon>
        <taxon>Cyanophyceae</taxon>
        <taxon>Synechococcales</taxon>
        <taxon>Synechococcaceae</taxon>
        <taxon>Synechococcus</taxon>
    </lineage>
</organism>
<evidence type="ECO:0000256" key="4">
    <source>
        <dbReference type="ARBA" id="ARBA00023002"/>
    </source>
</evidence>
<dbReference type="KEGG" id="syc:syc2243_c"/>
<evidence type="ECO:0000256" key="1">
    <source>
        <dbReference type="ARBA" id="ARBA00022485"/>
    </source>
</evidence>
<dbReference type="InterPro" id="IPR045854">
    <property type="entry name" value="NO2/SO3_Rdtase_4Fe4S_sf"/>
</dbReference>
<reference evidence="9 10" key="1">
    <citation type="journal article" date="2007" name="Photosyn. Res.">
        <title>Complete nucleotide sequence of the freshwater unicellular cyanobacterium Synechococcus elongatus PCC 6301 chromosome: gene content and organization.</title>
        <authorList>
            <person name="Sugita C."/>
            <person name="Ogata K."/>
            <person name="Shikata M."/>
            <person name="Jikuya H."/>
            <person name="Takano J."/>
            <person name="Furumichi M."/>
            <person name="Kanehisa M."/>
            <person name="Omata T."/>
            <person name="Sugiura M."/>
            <person name="Sugita M."/>
        </authorList>
    </citation>
    <scope>NUCLEOTIDE SEQUENCE [LARGE SCALE GENOMIC DNA]</scope>
    <source>
        <strain evidence="10">ATCC 27144 / PCC 6301 / SAUG 1402/1</strain>
    </source>
</reference>
<dbReference type="Pfam" id="PF03460">
    <property type="entry name" value="NIR_SIR_ferr"/>
    <property type="match status" value="2"/>
</dbReference>
<dbReference type="eggNOG" id="COG0155">
    <property type="taxonomic scope" value="Bacteria"/>
</dbReference>
<proteinExistence type="predicted"/>
<evidence type="ECO:0000313" key="10">
    <source>
        <dbReference type="Proteomes" id="UP000001175"/>
    </source>
</evidence>
<evidence type="ECO:0000313" key="9">
    <source>
        <dbReference type="EMBL" id="BAD80433.1"/>
    </source>
</evidence>
<name>A0A0H3K595_SYNP6</name>
<dbReference type="AlphaFoldDB" id="A0A0H3K595"/>
<accession>A0A0H3K595</accession>
<dbReference type="GO" id="GO:0020037">
    <property type="term" value="F:heme binding"/>
    <property type="evidence" value="ECO:0007669"/>
    <property type="project" value="InterPro"/>
</dbReference>
<evidence type="ECO:0000256" key="5">
    <source>
        <dbReference type="ARBA" id="ARBA00023004"/>
    </source>
</evidence>
<dbReference type="RefSeq" id="WP_011244553.1">
    <property type="nucleotide sequence ID" value="NC_006576.1"/>
</dbReference>
<dbReference type="Pfam" id="PF01077">
    <property type="entry name" value="NIR_SIR"/>
    <property type="match status" value="1"/>
</dbReference>
<dbReference type="PANTHER" id="PTHR32439">
    <property type="entry name" value="FERREDOXIN--NITRITE REDUCTASE, CHLOROPLASTIC"/>
    <property type="match status" value="1"/>
</dbReference>
<feature type="domain" description="Nitrite/Sulfite reductase ferredoxin-like" evidence="8">
    <location>
        <begin position="272"/>
        <end position="338"/>
    </location>
</feature>
<keyword evidence="1" id="KW-0004">4Fe-4S</keyword>
<dbReference type="GO" id="GO:0051539">
    <property type="term" value="F:4 iron, 4 sulfur cluster binding"/>
    <property type="evidence" value="ECO:0007669"/>
    <property type="project" value="UniProtKB-KW"/>
</dbReference>
<dbReference type="EMBL" id="AP008231">
    <property type="protein sequence ID" value="BAD80433.1"/>
    <property type="molecule type" value="Genomic_DNA"/>
</dbReference>
<dbReference type="Gene3D" id="3.30.413.10">
    <property type="entry name" value="Sulfite Reductase Hemoprotein, domain 1"/>
    <property type="match status" value="2"/>
</dbReference>
<evidence type="ECO:0000259" key="8">
    <source>
        <dbReference type="Pfam" id="PF03460"/>
    </source>
</evidence>
<protein>
    <submittedName>
        <fullName evidence="9">Ferredoxin-nitrite reductase-like protein</fullName>
    </submittedName>
</protein>
<sequence>MSWLTQANACPGVFYGTRAQDGFLLRIRIPAGTLHLNQLKVIANLLTTLQCDQVQVTNRANLQIRGVQRAIDSSELNQLQAVGLAATHPQTDHLRNLMASPTAGIDPEELLDTRPYIQQIDQFLQQHPEYGELSAKFSIGLDGGGSVGIGTRSPVAWEHRLNDVQLTAIQTNQQEIPFLLQLAVKKQLIDTGYIITPDQLLPTIATLTAIYYEYSNQEVKAGRQGKPRLHSLIESWGLEQFLQVIQERSRQSLETTQQSLPVSQPYRQFGFYPQSNPDLFYLGIRSFLGQITGLQLTALIQILEALNCQEIRLTPWQSLIVPNLNKSEVIEAQQRFQELGFATTAKEPVIIACAGHPVCQAAIVPTQPLAERLQQAIDQVCQALDPINIHISACSKFCAQSSPAEITILAADSPEEQKPNERYNIFFGDSDRFDRISGPSLSFHQVISFITEVLKRYQKHRQSTSESLVQFLLRSQFDLNTIVPVLL</sequence>
<dbReference type="GeneID" id="72430722"/>
<keyword evidence="2" id="KW-0349">Heme</keyword>